<gene>
    <name evidence="9" type="ORF">EP51_17580</name>
</gene>
<sequence>MPSPHARPWPETEPPAMTPVAEHDDIRAVVRQLLDRHSTLEAGRLAAESEIGYSPELWSLLVKEMNVAALAVPEDRGGLGYGVVELGIVLEECGRALVCEPVLTSATLGVRALLVADRCPQVDDLLGRVVQGELVATVTALSPDTDFVDATRAGGRWSVSGRATNVVQGGAADIVVLLGRGDEGPGLYAVDLRRAAMRRTELPVIDPSRRQANLLFDDADAVRLVGPRDALRTAASLHSLGVIGLACEHVGIVDRLLESTTDYTMQRHQFGRAIGSFQAVKHRLANTLVELEKARSAARYAAAVFSEDPDSAALPAAVAGAICTEAAIGTALEAVQLHGGVGFTWEHAAHSYVRRALGDEPLLGDSRAHRSRVADLVGL</sequence>
<dbReference type="InterPro" id="IPR009100">
    <property type="entry name" value="AcylCoA_DH/oxidase_NM_dom_sf"/>
</dbReference>
<dbReference type="Gene3D" id="2.40.110.10">
    <property type="entry name" value="Butyryl-CoA Dehydrogenase, subunit A, domain 2"/>
    <property type="match status" value="1"/>
</dbReference>
<dbReference type="Gene3D" id="1.10.540.10">
    <property type="entry name" value="Acyl-CoA dehydrogenase/oxidase, N-terminal domain"/>
    <property type="match status" value="1"/>
</dbReference>
<keyword evidence="3" id="KW-0285">Flavoprotein</keyword>
<dbReference type="PANTHER" id="PTHR43884">
    <property type="entry name" value="ACYL-COA DEHYDROGENASE"/>
    <property type="match status" value="1"/>
</dbReference>
<evidence type="ECO:0000313" key="9">
    <source>
        <dbReference type="EMBL" id="AII06323.1"/>
    </source>
</evidence>
<feature type="domain" description="Acyl-CoA dehydrogenase/oxidase C-terminal" evidence="7">
    <location>
        <begin position="243"/>
        <end position="375"/>
    </location>
</feature>
<dbReference type="SUPFAM" id="SSF56645">
    <property type="entry name" value="Acyl-CoA dehydrogenase NM domain-like"/>
    <property type="match status" value="1"/>
</dbReference>
<keyword evidence="5" id="KW-0560">Oxidoreductase</keyword>
<reference evidence="9 10" key="1">
    <citation type="submission" date="2014-07" db="EMBL/GenBank/DDBJ databases">
        <title>Genome Sequence of Rhodococcus opacus Strain R7, a Biodegrader of Mono- and Polycyclic Aromatic Hydrocarbons.</title>
        <authorList>
            <person name="Di Gennaro P."/>
            <person name="Zampolli J."/>
            <person name="Presti I."/>
            <person name="Cappelletti M."/>
            <person name="D'Ursi P."/>
            <person name="Orro A."/>
            <person name="Mezzelani A."/>
            <person name="Milanesi L."/>
        </authorList>
    </citation>
    <scope>NUCLEOTIDE SEQUENCE [LARGE SCALE GENOMIC DNA]</scope>
    <source>
        <strain evidence="9 10">R7</strain>
    </source>
</reference>
<dbReference type="eggNOG" id="COG1960">
    <property type="taxonomic scope" value="Bacteria"/>
</dbReference>
<evidence type="ECO:0000256" key="2">
    <source>
        <dbReference type="ARBA" id="ARBA00009347"/>
    </source>
</evidence>
<dbReference type="InterPro" id="IPR046373">
    <property type="entry name" value="Acyl-CoA_Oxase/DH_mid-dom_sf"/>
</dbReference>
<feature type="domain" description="Acyl-CoA dehydrogenase/oxidase N-terminal" evidence="8">
    <location>
        <begin position="22"/>
        <end position="106"/>
    </location>
</feature>
<dbReference type="InterPro" id="IPR013786">
    <property type="entry name" value="AcylCoA_DH/ox_N"/>
</dbReference>
<accession>A0A076EM64</accession>
<proteinExistence type="inferred from homology"/>
<feature type="compositionally biased region" description="Pro residues" evidence="6">
    <location>
        <begin position="1"/>
        <end position="17"/>
    </location>
</feature>
<dbReference type="Gene3D" id="1.20.140.10">
    <property type="entry name" value="Butyryl-CoA Dehydrogenase, subunit A, domain 3"/>
    <property type="match status" value="1"/>
</dbReference>
<dbReference type="AlphaFoldDB" id="A0A076EM64"/>
<dbReference type="SUPFAM" id="SSF47203">
    <property type="entry name" value="Acyl-CoA dehydrogenase C-terminal domain-like"/>
    <property type="match status" value="1"/>
</dbReference>
<dbReference type="GO" id="GO:0003995">
    <property type="term" value="F:acyl-CoA dehydrogenase activity"/>
    <property type="evidence" value="ECO:0007669"/>
    <property type="project" value="TreeGrafter"/>
</dbReference>
<dbReference type="Pfam" id="PF00441">
    <property type="entry name" value="Acyl-CoA_dh_1"/>
    <property type="match status" value="1"/>
</dbReference>
<dbReference type="InterPro" id="IPR009075">
    <property type="entry name" value="AcylCo_DH/oxidase_C"/>
</dbReference>
<evidence type="ECO:0000259" key="8">
    <source>
        <dbReference type="Pfam" id="PF02771"/>
    </source>
</evidence>
<comment type="cofactor">
    <cofactor evidence="1">
        <name>FAD</name>
        <dbReference type="ChEBI" id="CHEBI:57692"/>
    </cofactor>
</comment>
<feature type="region of interest" description="Disordered" evidence="6">
    <location>
        <begin position="1"/>
        <end position="20"/>
    </location>
</feature>
<evidence type="ECO:0000256" key="1">
    <source>
        <dbReference type="ARBA" id="ARBA00001974"/>
    </source>
</evidence>
<dbReference type="Proteomes" id="UP000028488">
    <property type="component" value="Chromosome"/>
</dbReference>
<evidence type="ECO:0000256" key="3">
    <source>
        <dbReference type="ARBA" id="ARBA00022630"/>
    </source>
</evidence>
<dbReference type="PANTHER" id="PTHR43884:SF20">
    <property type="entry name" value="ACYL-COA DEHYDROGENASE FADE28"/>
    <property type="match status" value="1"/>
</dbReference>
<dbReference type="InterPro" id="IPR036250">
    <property type="entry name" value="AcylCo_DH-like_C"/>
</dbReference>
<dbReference type="Pfam" id="PF02771">
    <property type="entry name" value="Acyl-CoA_dh_N"/>
    <property type="match status" value="1"/>
</dbReference>
<evidence type="ECO:0000256" key="5">
    <source>
        <dbReference type="ARBA" id="ARBA00023002"/>
    </source>
</evidence>
<dbReference type="RefSeq" id="WP_128639973.1">
    <property type="nucleotide sequence ID" value="NZ_CP008947.1"/>
</dbReference>
<name>A0A076EM64_RHOOP</name>
<evidence type="ECO:0000313" key="10">
    <source>
        <dbReference type="Proteomes" id="UP000028488"/>
    </source>
</evidence>
<dbReference type="InterPro" id="IPR037069">
    <property type="entry name" value="AcylCoA_DH/ox_N_sf"/>
</dbReference>
<protein>
    <submittedName>
        <fullName evidence="9">Acyl-CoA dehydrogenase</fullName>
    </submittedName>
</protein>
<comment type="similarity">
    <text evidence="2">Belongs to the acyl-CoA dehydrogenase family.</text>
</comment>
<organism evidence="9 10">
    <name type="scientific">Rhodococcus opacus</name>
    <name type="common">Nocardia opaca</name>
    <dbReference type="NCBI Taxonomy" id="37919"/>
    <lineage>
        <taxon>Bacteria</taxon>
        <taxon>Bacillati</taxon>
        <taxon>Actinomycetota</taxon>
        <taxon>Actinomycetes</taxon>
        <taxon>Mycobacteriales</taxon>
        <taxon>Nocardiaceae</taxon>
        <taxon>Rhodococcus</taxon>
    </lineage>
</organism>
<dbReference type="EMBL" id="CP008947">
    <property type="protein sequence ID" value="AII06323.1"/>
    <property type="molecule type" value="Genomic_DNA"/>
</dbReference>
<evidence type="ECO:0000259" key="7">
    <source>
        <dbReference type="Pfam" id="PF00441"/>
    </source>
</evidence>
<dbReference type="GO" id="GO:0050660">
    <property type="term" value="F:flavin adenine dinucleotide binding"/>
    <property type="evidence" value="ECO:0007669"/>
    <property type="project" value="InterPro"/>
</dbReference>
<keyword evidence="4" id="KW-0274">FAD</keyword>
<evidence type="ECO:0000256" key="6">
    <source>
        <dbReference type="SAM" id="MobiDB-lite"/>
    </source>
</evidence>
<evidence type="ECO:0000256" key="4">
    <source>
        <dbReference type="ARBA" id="ARBA00022827"/>
    </source>
</evidence>